<dbReference type="Pfam" id="PF26200">
    <property type="entry name" value="Rcat_RNF216"/>
    <property type="match status" value="1"/>
</dbReference>
<dbReference type="CDD" id="cd20354">
    <property type="entry name" value="Rcat_RBR_RNF14"/>
    <property type="match status" value="1"/>
</dbReference>
<feature type="domain" description="RWD" evidence="13">
    <location>
        <begin position="10"/>
        <end position="147"/>
    </location>
</feature>
<protein>
    <recommendedName>
        <fullName evidence="3">RBR-type E3 ubiquitin transferase</fullName>
        <ecNumber evidence="3">2.3.2.31</ecNumber>
    </recommendedName>
</protein>
<dbReference type="FunFam" id="3.30.40.10:FF:000416">
    <property type="entry name" value="RBR-type E3 ubiquitin transferase"/>
    <property type="match status" value="1"/>
</dbReference>
<evidence type="ECO:0000256" key="8">
    <source>
        <dbReference type="ARBA" id="ARBA00022786"/>
    </source>
</evidence>
<evidence type="ECO:0000256" key="9">
    <source>
        <dbReference type="ARBA" id="ARBA00022833"/>
    </source>
</evidence>
<dbReference type="InterPro" id="IPR013083">
    <property type="entry name" value="Znf_RING/FYVE/PHD"/>
</dbReference>
<comment type="similarity">
    <text evidence="10">Belongs to the RBR family. RNF14 subfamily.</text>
</comment>
<evidence type="ECO:0000256" key="6">
    <source>
        <dbReference type="ARBA" id="ARBA00022737"/>
    </source>
</evidence>
<dbReference type="Gene3D" id="3.10.110.10">
    <property type="entry name" value="Ubiquitin Conjugating Enzyme"/>
    <property type="match status" value="1"/>
</dbReference>
<comment type="pathway">
    <text evidence="2">Protein modification; protein ubiquitination.</text>
</comment>
<dbReference type="PROSITE" id="PS51873">
    <property type="entry name" value="TRIAD"/>
    <property type="match status" value="1"/>
</dbReference>
<dbReference type="GO" id="GO:0061630">
    <property type="term" value="F:ubiquitin protein ligase activity"/>
    <property type="evidence" value="ECO:0007669"/>
    <property type="project" value="UniProtKB-EC"/>
</dbReference>
<keyword evidence="8" id="KW-0833">Ubl conjugation pathway</keyword>
<dbReference type="Gene3D" id="1.20.120.1750">
    <property type="match status" value="1"/>
</dbReference>
<dbReference type="PROSITE" id="PS50908">
    <property type="entry name" value="RWD"/>
    <property type="match status" value="1"/>
</dbReference>
<dbReference type="PROSITE" id="PS50089">
    <property type="entry name" value="ZF_RING_2"/>
    <property type="match status" value="1"/>
</dbReference>
<evidence type="ECO:0000256" key="3">
    <source>
        <dbReference type="ARBA" id="ARBA00012251"/>
    </source>
</evidence>
<dbReference type="InterPro" id="IPR031127">
    <property type="entry name" value="E3_UB_ligase_RBR"/>
</dbReference>
<evidence type="ECO:0000256" key="1">
    <source>
        <dbReference type="ARBA" id="ARBA00001798"/>
    </source>
</evidence>
<reference evidence="15" key="2">
    <citation type="submission" date="2023-06" db="EMBL/GenBank/DDBJ databases">
        <authorList>
            <person name="Kobayashi Y."/>
            <person name="Kayamori A."/>
            <person name="Aoki K."/>
            <person name="Shiwa Y."/>
            <person name="Fujita N."/>
            <person name="Sugita T."/>
            <person name="Iwasaki W."/>
            <person name="Tanaka N."/>
            <person name="Takashima M."/>
        </authorList>
    </citation>
    <scope>NUCLEOTIDE SEQUENCE</scope>
    <source>
        <strain evidence="15">HIS016</strain>
    </source>
</reference>
<dbReference type="Pfam" id="PF05773">
    <property type="entry name" value="RWD"/>
    <property type="match status" value="1"/>
</dbReference>
<evidence type="ECO:0000259" key="13">
    <source>
        <dbReference type="PROSITE" id="PS50908"/>
    </source>
</evidence>
<dbReference type="SUPFAM" id="SSF57850">
    <property type="entry name" value="RING/U-box"/>
    <property type="match status" value="3"/>
</dbReference>
<dbReference type="EMBL" id="BTCM01000001">
    <property type="protein sequence ID" value="GMK54875.1"/>
    <property type="molecule type" value="Genomic_DNA"/>
</dbReference>
<evidence type="ECO:0000256" key="10">
    <source>
        <dbReference type="ARBA" id="ARBA00044508"/>
    </source>
</evidence>
<dbReference type="InterPro" id="IPR047548">
    <property type="entry name" value="Rcat_RBR_RNF14"/>
</dbReference>
<evidence type="ECO:0000313" key="16">
    <source>
        <dbReference type="Proteomes" id="UP001222932"/>
    </source>
</evidence>
<dbReference type="SMART" id="SM00647">
    <property type="entry name" value="IBR"/>
    <property type="match status" value="2"/>
</dbReference>
<feature type="domain" description="RING-type" evidence="14">
    <location>
        <begin position="189"/>
        <end position="504"/>
    </location>
</feature>
<dbReference type="InterPro" id="IPR006575">
    <property type="entry name" value="RWD_dom"/>
</dbReference>
<keyword evidence="6" id="KW-0677">Repeat</keyword>
<evidence type="ECO:0000259" key="12">
    <source>
        <dbReference type="PROSITE" id="PS50089"/>
    </source>
</evidence>
<name>A0AAD3Y9D3_9TREE</name>
<dbReference type="Gene3D" id="3.30.40.10">
    <property type="entry name" value="Zinc/RING finger domain, C3HC4 (zinc finger)"/>
    <property type="match status" value="1"/>
</dbReference>
<keyword evidence="5" id="KW-0479">Metal-binding</keyword>
<evidence type="ECO:0000259" key="14">
    <source>
        <dbReference type="PROSITE" id="PS51873"/>
    </source>
</evidence>
<reference evidence="15" key="1">
    <citation type="journal article" date="2023" name="BMC Genomics">
        <title>Chromosome-level genome assemblies of Cutaneotrichosporon spp. (Trichosporonales, Basidiomycota) reveal imbalanced evolution between nucleotide sequences and chromosome synteny.</title>
        <authorList>
            <person name="Kobayashi Y."/>
            <person name="Kayamori A."/>
            <person name="Aoki K."/>
            <person name="Shiwa Y."/>
            <person name="Matsutani M."/>
            <person name="Fujita N."/>
            <person name="Sugita T."/>
            <person name="Iwasaki W."/>
            <person name="Tanaka N."/>
            <person name="Takashima M."/>
        </authorList>
    </citation>
    <scope>NUCLEOTIDE SEQUENCE</scope>
    <source>
        <strain evidence="15">HIS016</strain>
    </source>
</reference>
<dbReference type="InterPro" id="IPR044066">
    <property type="entry name" value="TRIAD_supradom"/>
</dbReference>
<dbReference type="GO" id="GO:0008270">
    <property type="term" value="F:zinc ion binding"/>
    <property type="evidence" value="ECO:0007669"/>
    <property type="project" value="UniProtKB-KW"/>
</dbReference>
<dbReference type="GO" id="GO:0016567">
    <property type="term" value="P:protein ubiquitination"/>
    <property type="evidence" value="ECO:0007669"/>
    <property type="project" value="InterPro"/>
</dbReference>
<dbReference type="SUPFAM" id="SSF54495">
    <property type="entry name" value="UBC-like"/>
    <property type="match status" value="1"/>
</dbReference>
<evidence type="ECO:0000256" key="7">
    <source>
        <dbReference type="ARBA" id="ARBA00022771"/>
    </source>
</evidence>
<keyword evidence="16" id="KW-1185">Reference proteome</keyword>
<dbReference type="Pfam" id="PF01485">
    <property type="entry name" value="IBR"/>
    <property type="match status" value="1"/>
</dbReference>
<keyword evidence="4" id="KW-0808">Transferase</keyword>
<evidence type="ECO:0000313" key="15">
    <source>
        <dbReference type="EMBL" id="GMK54875.1"/>
    </source>
</evidence>
<dbReference type="AlphaFoldDB" id="A0AAD3Y9D3"/>
<dbReference type="SMART" id="SM00184">
    <property type="entry name" value="RING"/>
    <property type="match status" value="1"/>
</dbReference>
<dbReference type="Proteomes" id="UP001222932">
    <property type="component" value="Unassembled WGS sequence"/>
</dbReference>
<dbReference type="EC" id="2.3.2.31" evidence="3"/>
<organism evidence="15 16">
    <name type="scientific">Cutaneotrichosporon spelunceum</name>
    <dbReference type="NCBI Taxonomy" id="1672016"/>
    <lineage>
        <taxon>Eukaryota</taxon>
        <taxon>Fungi</taxon>
        <taxon>Dikarya</taxon>
        <taxon>Basidiomycota</taxon>
        <taxon>Agaricomycotina</taxon>
        <taxon>Tremellomycetes</taxon>
        <taxon>Trichosporonales</taxon>
        <taxon>Trichosporonaceae</taxon>
        <taxon>Cutaneotrichosporon</taxon>
    </lineage>
</organism>
<proteinExistence type="inferred from homology"/>
<comment type="caution">
    <text evidence="15">The sequence shown here is derived from an EMBL/GenBank/DDBJ whole genome shotgun (WGS) entry which is preliminary data.</text>
</comment>
<evidence type="ECO:0000256" key="2">
    <source>
        <dbReference type="ARBA" id="ARBA00004906"/>
    </source>
</evidence>
<accession>A0AAD3Y9D3</accession>
<dbReference type="InterPro" id="IPR016135">
    <property type="entry name" value="UBQ-conjugating_enzyme/RWD"/>
</dbReference>
<feature type="domain" description="RING-type" evidence="12">
    <location>
        <begin position="193"/>
        <end position="239"/>
    </location>
</feature>
<evidence type="ECO:0000256" key="4">
    <source>
        <dbReference type="ARBA" id="ARBA00022679"/>
    </source>
</evidence>
<evidence type="ECO:0000256" key="5">
    <source>
        <dbReference type="ARBA" id="ARBA00022723"/>
    </source>
</evidence>
<dbReference type="InterPro" id="IPR001841">
    <property type="entry name" value="Znf_RING"/>
</dbReference>
<dbReference type="InterPro" id="IPR002867">
    <property type="entry name" value="IBR_dom"/>
</dbReference>
<dbReference type="PANTHER" id="PTHR11685">
    <property type="entry name" value="RBR FAMILY RING FINGER AND IBR DOMAIN-CONTAINING"/>
    <property type="match status" value="1"/>
</dbReference>
<gene>
    <name evidence="15" type="ORF">CspeluHIS016_0114610</name>
</gene>
<keyword evidence="9" id="KW-0862">Zinc</keyword>
<dbReference type="CDD" id="cd23820">
    <property type="entry name" value="RWD_RNF14"/>
    <property type="match status" value="1"/>
</dbReference>
<keyword evidence="7 11" id="KW-0863">Zinc-finger</keyword>
<sequence length="529" mass="58418">MDGALALQEDELTALDSIYPGLVKSNRSQDGYTLSLSIPITLAGATLTQLTVLRTTTPLSAELRLTHLPPLLARVALPPTYPLSEPPRVVSLRAPLSDASGAWLNRRVLTLAQERLRQLWEEEASSGDGVGVLWSWWDWLGNGHFLEDAGLLVDHTLTLSTPPHLPPSTFHLLLKAHDTAIARADFEGTAFPCAVCFENRKGKKSVQLPKCGCIFCHSCLSSFWALAITEGTLENVACPSIGCVKARAADKVDHTAGAFAEQRADGIGPDIVASVVGQEMADRWQMLSEKRLVDQNPEYTFCARKTCQAAVPPDRPAAGAVAAPRAQAKVIRLDIRRPDAENNDDEPTFRHHLNSEDVNTDWDNCRTCPKCKYTFCLVCRAVWHGVHTPCEFNDIEAVVKEYLDGDADIRAAMEKRLGPRGSEALHALIREHEREALFRQWVSNNAAKCPRCGASIQKSEGCNHMKCPFCMAHFCYRCGTEINAKDPYKHFNESNTTTNCAGRLFDYDPEEDGGWIPMPMEVIDAIDDP</sequence>
<comment type="catalytic activity">
    <reaction evidence="1">
        <text>[E2 ubiquitin-conjugating enzyme]-S-ubiquitinyl-L-cysteine + [acceptor protein]-L-lysine = [E2 ubiquitin-conjugating enzyme]-L-cysteine + [acceptor protein]-N(6)-ubiquitinyl-L-lysine.</text>
        <dbReference type="EC" id="2.3.2.31"/>
    </reaction>
</comment>
<evidence type="ECO:0000256" key="11">
    <source>
        <dbReference type="PROSITE-ProRule" id="PRU00175"/>
    </source>
</evidence>